<dbReference type="SUPFAM" id="SSF53448">
    <property type="entry name" value="Nucleotide-diphospho-sugar transferases"/>
    <property type="match status" value="1"/>
</dbReference>
<dbReference type="InterPro" id="IPR050834">
    <property type="entry name" value="Glycosyltransf_2"/>
</dbReference>
<evidence type="ECO:0000313" key="3">
    <source>
        <dbReference type="EMBL" id="GHO92152.1"/>
    </source>
</evidence>
<keyword evidence="4" id="KW-1185">Reference proteome</keyword>
<dbReference type="InterPro" id="IPR029044">
    <property type="entry name" value="Nucleotide-diphossugar_trans"/>
</dbReference>
<proteinExistence type="predicted"/>
<dbReference type="RefSeq" id="WP_220203006.1">
    <property type="nucleotide sequence ID" value="NZ_BNJK01000001.1"/>
</dbReference>
<dbReference type="InterPro" id="IPR001173">
    <property type="entry name" value="Glyco_trans_2-like"/>
</dbReference>
<keyword evidence="1" id="KW-0472">Membrane</keyword>
<feature type="domain" description="Glycosyltransferase 2-like" evidence="2">
    <location>
        <begin position="8"/>
        <end position="175"/>
    </location>
</feature>
<keyword evidence="1" id="KW-0812">Transmembrane</keyword>
<feature type="transmembrane region" description="Helical" evidence="1">
    <location>
        <begin position="290"/>
        <end position="309"/>
    </location>
</feature>
<evidence type="ECO:0000313" key="4">
    <source>
        <dbReference type="Proteomes" id="UP000597444"/>
    </source>
</evidence>
<organism evidence="3 4">
    <name type="scientific">Reticulibacter mediterranei</name>
    <dbReference type="NCBI Taxonomy" id="2778369"/>
    <lineage>
        <taxon>Bacteria</taxon>
        <taxon>Bacillati</taxon>
        <taxon>Chloroflexota</taxon>
        <taxon>Ktedonobacteria</taxon>
        <taxon>Ktedonobacterales</taxon>
        <taxon>Reticulibacteraceae</taxon>
        <taxon>Reticulibacter</taxon>
    </lineage>
</organism>
<dbReference type="Pfam" id="PF00535">
    <property type="entry name" value="Glycos_transf_2"/>
    <property type="match status" value="1"/>
</dbReference>
<protein>
    <submittedName>
        <fullName evidence="3">Glycosyl transferase family 2</fullName>
    </submittedName>
</protein>
<sequence>MHAGKAISVVICAYTEKRWDDLLAAVDSVCQQTTPAQEIIVVIDHNPALLQHIHNALSHITNIIIVENKEMRGLSGARNCGIKQARSPFIAFLDDDAVAAPDWLQRIQEGLDDTLVLGVGGIVIPLWLKQPASWFPKEFLWVVGCTYAGMPQHNHTIRNPIGANMLLRREIFEHVGGFHNDIGRVGTLPVGCEETELCIRARQHWPQGRFLYEPGASVSHRVPAQRTTWRYFCERCYAEGYSKALISKRIGSQDGLASERTYTLKTLPKGIMRGLKDTLLRRDFAGMARASAIIMGFSLTTIGYIVGYLL</sequence>
<keyword evidence="3" id="KW-0808">Transferase</keyword>
<accession>A0A8J3MZQ6</accession>
<dbReference type="PANTHER" id="PTHR43685">
    <property type="entry name" value="GLYCOSYLTRANSFERASE"/>
    <property type="match status" value="1"/>
</dbReference>
<name>A0A8J3MZQ6_9CHLR</name>
<dbReference type="EMBL" id="BNJK01000001">
    <property type="protein sequence ID" value="GHO92152.1"/>
    <property type="molecule type" value="Genomic_DNA"/>
</dbReference>
<reference evidence="3" key="1">
    <citation type="submission" date="2020-10" db="EMBL/GenBank/DDBJ databases">
        <title>Taxonomic study of unclassified bacteria belonging to the class Ktedonobacteria.</title>
        <authorList>
            <person name="Yabe S."/>
            <person name="Wang C.M."/>
            <person name="Zheng Y."/>
            <person name="Sakai Y."/>
            <person name="Cavaletti L."/>
            <person name="Monciardini P."/>
            <person name="Donadio S."/>
        </authorList>
    </citation>
    <scope>NUCLEOTIDE SEQUENCE</scope>
    <source>
        <strain evidence="3">ID150040</strain>
    </source>
</reference>
<dbReference type="GO" id="GO:0016740">
    <property type="term" value="F:transferase activity"/>
    <property type="evidence" value="ECO:0007669"/>
    <property type="project" value="UniProtKB-KW"/>
</dbReference>
<dbReference type="PANTHER" id="PTHR43685:SF2">
    <property type="entry name" value="GLYCOSYLTRANSFERASE 2-LIKE DOMAIN-CONTAINING PROTEIN"/>
    <property type="match status" value="1"/>
</dbReference>
<dbReference type="Gene3D" id="3.90.550.10">
    <property type="entry name" value="Spore Coat Polysaccharide Biosynthesis Protein SpsA, Chain A"/>
    <property type="match status" value="1"/>
</dbReference>
<dbReference type="AlphaFoldDB" id="A0A8J3MZQ6"/>
<keyword evidence="1" id="KW-1133">Transmembrane helix</keyword>
<evidence type="ECO:0000259" key="2">
    <source>
        <dbReference type="Pfam" id="PF00535"/>
    </source>
</evidence>
<comment type="caution">
    <text evidence="3">The sequence shown here is derived from an EMBL/GenBank/DDBJ whole genome shotgun (WGS) entry which is preliminary data.</text>
</comment>
<gene>
    <name evidence="3" type="ORF">KSF_022000</name>
</gene>
<evidence type="ECO:0000256" key="1">
    <source>
        <dbReference type="SAM" id="Phobius"/>
    </source>
</evidence>
<dbReference type="Proteomes" id="UP000597444">
    <property type="component" value="Unassembled WGS sequence"/>
</dbReference>